<dbReference type="Gene3D" id="3.30.460.10">
    <property type="entry name" value="Beta Polymerase, domain 2"/>
    <property type="match status" value="1"/>
</dbReference>
<dbReference type="PANTHER" id="PTHR34822">
    <property type="entry name" value="GRPB DOMAIN PROTEIN (AFU_ORTHOLOGUE AFUA_1G01530)"/>
    <property type="match status" value="1"/>
</dbReference>
<comment type="caution">
    <text evidence="1">The sequence shown here is derived from an EMBL/GenBank/DDBJ whole genome shotgun (WGS) entry which is preliminary data.</text>
</comment>
<name>A0A431WLN2_9BACI</name>
<dbReference type="Pfam" id="PF04229">
    <property type="entry name" value="GrpB"/>
    <property type="match status" value="1"/>
</dbReference>
<sequence length="173" mass="19984">MRKVDVSNYDEKWAVLFAEEAGKLKLIFENEMVAIHHIGSTAVPGLKAKPIIDIMPVVKDISLVDKYNEEMQNIGYEPKGENGIPGRRYFQKGGDNRTHHVHVYQVGSTEIERHLAFRDYLLNHPHERKSYGALKEKLAEQFPYDIESYINGKDAFVKEIELKALEWAKENQE</sequence>
<keyword evidence="2" id="KW-1185">Reference proteome</keyword>
<organism evidence="1 2">
    <name type="scientific">Bacillus yapensis</name>
    <dbReference type="NCBI Taxonomy" id="2492960"/>
    <lineage>
        <taxon>Bacteria</taxon>
        <taxon>Bacillati</taxon>
        <taxon>Bacillota</taxon>
        <taxon>Bacilli</taxon>
        <taxon>Bacillales</taxon>
        <taxon>Bacillaceae</taxon>
        <taxon>Bacillus</taxon>
    </lineage>
</organism>
<evidence type="ECO:0000313" key="1">
    <source>
        <dbReference type="EMBL" id="RTR36194.1"/>
    </source>
</evidence>
<reference evidence="1 2" key="1">
    <citation type="submission" date="2018-12" db="EMBL/GenBank/DDBJ databases">
        <title>Bacillus yapensis draft genome sequence.</title>
        <authorList>
            <person name="Yu L."/>
            <person name="Xu X."/>
            <person name="Tang X."/>
        </authorList>
    </citation>
    <scope>NUCLEOTIDE SEQUENCE [LARGE SCALE GENOMIC DNA]</scope>
    <source>
        <strain evidence="1 2">XXST-01</strain>
    </source>
</reference>
<dbReference type="RefSeq" id="WP_126405401.1">
    <property type="nucleotide sequence ID" value="NZ_RXNT01000001.1"/>
</dbReference>
<dbReference type="InterPro" id="IPR007344">
    <property type="entry name" value="GrpB/CoaE"/>
</dbReference>
<dbReference type="OrthoDB" id="9799092at2"/>
<evidence type="ECO:0000313" key="2">
    <source>
        <dbReference type="Proteomes" id="UP000271374"/>
    </source>
</evidence>
<protein>
    <submittedName>
        <fullName evidence="1">GrpB family protein</fullName>
    </submittedName>
</protein>
<dbReference type="InterPro" id="IPR043519">
    <property type="entry name" value="NT_sf"/>
</dbReference>
<dbReference type="Proteomes" id="UP000271374">
    <property type="component" value="Unassembled WGS sequence"/>
</dbReference>
<accession>A0A431WLN2</accession>
<dbReference type="PANTHER" id="PTHR34822:SF1">
    <property type="entry name" value="GRPB FAMILY PROTEIN"/>
    <property type="match status" value="1"/>
</dbReference>
<dbReference type="AlphaFoldDB" id="A0A431WLN2"/>
<dbReference type="EMBL" id="RXNT01000001">
    <property type="protein sequence ID" value="RTR36194.1"/>
    <property type="molecule type" value="Genomic_DNA"/>
</dbReference>
<dbReference type="SUPFAM" id="SSF81301">
    <property type="entry name" value="Nucleotidyltransferase"/>
    <property type="match status" value="1"/>
</dbReference>
<proteinExistence type="predicted"/>
<gene>
    <name evidence="1" type="ORF">EKG37_01150</name>
</gene>